<evidence type="ECO:0000259" key="1">
    <source>
        <dbReference type="Pfam" id="PF01850"/>
    </source>
</evidence>
<keyword evidence="3" id="KW-1185">Reference proteome</keyword>
<evidence type="ECO:0000313" key="3">
    <source>
        <dbReference type="Proteomes" id="UP000198748"/>
    </source>
</evidence>
<dbReference type="RefSeq" id="WP_090147329.1">
    <property type="nucleotide sequence ID" value="NZ_FNAN01000003.1"/>
</dbReference>
<dbReference type="Proteomes" id="UP000198748">
    <property type="component" value="Unassembled WGS sequence"/>
</dbReference>
<dbReference type="EMBL" id="FNAN01000003">
    <property type="protein sequence ID" value="SDE02023.1"/>
    <property type="molecule type" value="Genomic_DNA"/>
</dbReference>
<gene>
    <name evidence="2" type="ORF">SAMN04487996_103128</name>
</gene>
<dbReference type="PANTHER" id="PTHR36173">
    <property type="entry name" value="RIBONUCLEASE VAPC16-RELATED"/>
    <property type="match status" value="1"/>
</dbReference>
<dbReference type="SUPFAM" id="SSF88723">
    <property type="entry name" value="PIN domain-like"/>
    <property type="match status" value="1"/>
</dbReference>
<dbReference type="InterPro" id="IPR002716">
    <property type="entry name" value="PIN_dom"/>
</dbReference>
<dbReference type="CDD" id="cd09872">
    <property type="entry name" value="PIN_Sll0205-like"/>
    <property type="match status" value="1"/>
</dbReference>
<protein>
    <submittedName>
        <fullName evidence="2">PIN domain nuclease, a component of toxin-antitoxin system (PIN domain)</fullName>
    </submittedName>
</protein>
<name>A0A1G6ZHX8_9BACT</name>
<dbReference type="AlphaFoldDB" id="A0A1G6ZHX8"/>
<dbReference type="OrthoDB" id="9798990at2"/>
<organism evidence="2 3">
    <name type="scientific">Dyadobacter soli</name>
    <dbReference type="NCBI Taxonomy" id="659014"/>
    <lineage>
        <taxon>Bacteria</taxon>
        <taxon>Pseudomonadati</taxon>
        <taxon>Bacteroidota</taxon>
        <taxon>Cytophagia</taxon>
        <taxon>Cytophagales</taxon>
        <taxon>Spirosomataceae</taxon>
        <taxon>Dyadobacter</taxon>
    </lineage>
</organism>
<evidence type="ECO:0000313" key="2">
    <source>
        <dbReference type="EMBL" id="SDE02023.1"/>
    </source>
</evidence>
<feature type="domain" description="PIN" evidence="1">
    <location>
        <begin position="3"/>
        <end position="120"/>
    </location>
</feature>
<reference evidence="3" key="1">
    <citation type="submission" date="2016-10" db="EMBL/GenBank/DDBJ databases">
        <authorList>
            <person name="Varghese N."/>
            <person name="Submissions S."/>
        </authorList>
    </citation>
    <scope>NUCLEOTIDE SEQUENCE [LARGE SCALE GENOMIC DNA]</scope>
    <source>
        <strain evidence="3">DSM 25329</strain>
    </source>
</reference>
<dbReference type="InterPro" id="IPR052919">
    <property type="entry name" value="TA_system_RNase"/>
</dbReference>
<proteinExistence type="predicted"/>
<dbReference type="PANTHER" id="PTHR36173:SF2">
    <property type="entry name" value="RIBONUCLEASE VAPC16"/>
    <property type="match status" value="1"/>
</dbReference>
<dbReference type="InterPro" id="IPR029060">
    <property type="entry name" value="PIN-like_dom_sf"/>
</dbReference>
<dbReference type="Gene3D" id="3.40.50.1010">
    <property type="entry name" value="5'-nuclease"/>
    <property type="match status" value="1"/>
</dbReference>
<dbReference type="InterPro" id="IPR041705">
    <property type="entry name" value="PIN_Sll0205"/>
</dbReference>
<dbReference type="STRING" id="659014.SAMN04487996_103128"/>
<dbReference type="Pfam" id="PF01850">
    <property type="entry name" value="PIN"/>
    <property type="match status" value="1"/>
</dbReference>
<accession>A0A1G6ZHX8</accession>
<sequence>MNYLIDTHTFIWFTEGDPLIGSKVRSMIESSDNQIYISIASLWEISIKTSLKKLSMQMSYDSVFDDLARLRIELVPIKFEHTAYVNKLPFHHKDPFDRMIVAQAVCESYDLLSCDDKLDKYLVSSNRKRFW</sequence>